<keyword evidence="4" id="KW-0808">Transferase</keyword>
<dbReference type="CDD" id="cd04179">
    <property type="entry name" value="DPM_DPG-synthase_like"/>
    <property type="match status" value="1"/>
</dbReference>
<name>A0A160U106_9ZZZZ</name>
<dbReference type="SUPFAM" id="SSF53448">
    <property type="entry name" value="Nucleotide-diphospho-sugar transferases"/>
    <property type="match status" value="1"/>
</dbReference>
<accession>A0A160U106</accession>
<dbReference type="EMBL" id="CZQD01000019">
    <property type="protein sequence ID" value="CUS56304.1"/>
    <property type="molecule type" value="Genomic_DNA"/>
</dbReference>
<dbReference type="Pfam" id="PF00535">
    <property type="entry name" value="Glycos_transf_2"/>
    <property type="match status" value="1"/>
</dbReference>
<evidence type="ECO:0000313" key="4">
    <source>
        <dbReference type="EMBL" id="CUS56304.1"/>
    </source>
</evidence>
<keyword evidence="2" id="KW-0812">Transmembrane</keyword>
<gene>
    <name evidence="4" type="ORF">MGWOODY_Hyp2097</name>
</gene>
<dbReference type="InterPro" id="IPR001173">
    <property type="entry name" value="Glyco_trans_2-like"/>
</dbReference>
<dbReference type="InterPro" id="IPR050256">
    <property type="entry name" value="Glycosyltransferase_2"/>
</dbReference>
<reference evidence="4" key="1">
    <citation type="submission" date="2015-10" db="EMBL/GenBank/DDBJ databases">
        <authorList>
            <person name="Gilbert D.G."/>
        </authorList>
    </citation>
    <scope>NUCLEOTIDE SEQUENCE</scope>
</reference>
<feature type="transmembrane region" description="Helical" evidence="2">
    <location>
        <begin position="268"/>
        <end position="293"/>
    </location>
</feature>
<feature type="transmembrane region" description="Helical" evidence="2">
    <location>
        <begin position="233"/>
        <end position="256"/>
    </location>
</feature>
<sequence>MTEEDVARLNIAVLLPCYNEGKSIASVVIGFRKALPAARIYVYDNNSSDDTSAQAAFAGATVVPSRRQGKGNVVRQMFADIEADVYVMADGDGTYDPTAAPRMIDTLLADRADMVVGTRRNVTEDAGRNGHAFGNRLFNMIYRALFGSDFTDIFSGYRAFTRRFAKSFPASSPGFEIETEMSVHASTLRLPVSEIEFDYGRRVEGSESKLSTFRDGFRILRMMGMLVKETRPFMFFSSVSAGLFGLAAILSVPVLAEYFDTGLVSRMPTWMLAMTLLLGAMMSFTAGVILDSLSRARVEQKRIHYLSIAPARGEKHFRGSGSVSDRREADQAISAPQIRKTSA</sequence>
<evidence type="ECO:0000259" key="3">
    <source>
        <dbReference type="Pfam" id="PF00535"/>
    </source>
</evidence>
<feature type="domain" description="Glycosyltransferase 2-like" evidence="3">
    <location>
        <begin position="13"/>
        <end position="165"/>
    </location>
</feature>
<organism evidence="4">
    <name type="scientific">hydrothermal vent metagenome</name>
    <dbReference type="NCBI Taxonomy" id="652676"/>
    <lineage>
        <taxon>unclassified sequences</taxon>
        <taxon>metagenomes</taxon>
        <taxon>ecological metagenomes</taxon>
    </lineage>
</organism>
<dbReference type="InterPro" id="IPR029044">
    <property type="entry name" value="Nucleotide-diphossugar_trans"/>
</dbReference>
<dbReference type="PANTHER" id="PTHR48090">
    <property type="entry name" value="UNDECAPRENYL-PHOSPHATE 4-DEOXY-4-FORMAMIDO-L-ARABINOSE TRANSFERASE-RELATED"/>
    <property type="match status" value="1"/>
</dbReference>
<feature type="region of interest" description="Disordered" evidence="1">
    <location>
        <begin position="315"/>
        <end position="343"/>
    </location>
</feature>
<protein>
    <submittedName>
        <fullName evidence="4">Glycosyltransferase</fullName>
    </submittedName>
</protein>
<keyword evidence="2" id="KW-0472">Membrane</keyword>
<dbReference type="Gene3D" id="3.90.550.10">
    <property type="entry name" value="Spore Coat Polysaccharide Biosynthesis Protein SpsA, Chain A"/>
    <property type="match status" value="1"/>
</dbReference>
<dbReference type="AlphaFoldDB" id="A0A160U106"/>
<dbReference type="PANTHER" id="PTHR48090:SF7">
    <property type="entry name" value="RFBJ PROTEIN"/>
    <property type="match status" value="1"/>
</dbReference>
<evidence type="ECO:0000256" key="2">
    <source>
        <dbReference type="SAM" id="Phobius"/>
    </source>
</evidence>
<dbReference type="GO" id="GO:0016740">
    <property type="term" value="F:transferase activity"/>
    <property type="evidence" value="ECO:0007669"/>
    <property type="project" value="UniProtKB-KW"/>
</dbReference>
<evidence type="ECO:0000256" key="1">
    <source>
        <dbReference type="SAM" id="MobiDB-lite"/>
    </source>
</evidence>
<keyword evidence="2" id="KW-1133">Transmembrane helix</keyword>
<proteinExistence type="predicted"/>